<organism evidence="3 4">
    <name type="scientific">Xylaria hypoxylon</name>
    <dbReference type="NCBI Taxonomy" id="37992"/>
    <lineage>
        <taxon>Eukaryota</taxon>
        <taxon>Fungi</taxon>
        <taxon>Dikarya</taxon>
        <taxon>Ascomycota</taxon>
        <taxon>Pezizomycotina</taxon>
        <taxon>Sordariomycetes</taxon>
        <taxon>Xylariomycetidae</taxon>
        <taxon>Xylariales</taxon>
        <taxon>Xylariaceae</taxon>
        <taxon>Xylaria</taxon>
    </lineage>
</organism>
<dbReference type="Proteomes" id="UP000297716">
    <property type="component" value="Unassembled WGS sequence"/>
</dbReference>
<dbReference type="AlphaFoldDB" id="A0A4Z0Z367"/>
<evidence type="ECO:0000256" key="1">
    <source>
        <dbReference type="SAM" id="MobiDB-lite"/>
    </source>
</evidence>
<feature type="signal peptide" evidence="2">
    <location>
        <begin position="1"/>
        <end position="18"/>
    </location>
</feature>
<dbReference type="OrthoDB" id="2378324at2759"/>
<feature type="region of interest" description="Disordered" evidence="1">
    <location>
        <begin position="246"/>
        <end position="266"/>
    </location>
</feature>
<gene>
    <name evidence="3" type="ORF">E0Z10_g2636</name>
</gene>
<evidence type="ECO:0008006" key="5">
    <source>
        <dbReference type="Google" id="ProtNLM"/>
    </source>
</evidence>
<keyword evidence="4" id="KW-1185">Reference proteome</keyword>
<keyword evidence="2" id="KW-0732">Signal</keyword>
<protein>
    <recommendedName>
        <fullName evidence="5">HD domain-containing protein</fullName>
    </recommendedName>
</protein>
<sequence length="266" mass="29383">MKFSSISSVLALAASVAAVPQKRCAGNSTVPYTVISGVKVIDTPLVRKARELMEANFEPFLIRHVYRTWLFGAAAINNNATLSAKIDVEAHAVACLLHDVGWDTRDNSPFVSNDKRFEVDAAIYTANFLRENGIKGEWSPHRIQNVWHGIALHGTSNIGLFSEEINVAFIVESINMDYPGPHPRFPVEDYDHIIADYSFDGLGEGTNRAFTHIAATKPAATYDTFLEPWGVAFVEGYNPVGHRLFDRGNPNVTSPPPTKRNVHGTY</sequence>
<comment type="caution">
    <text evidence="3">The sequence shown here is derived from an EMBL/GenBank/DDBJ whole genome shotgun (WGS) entry which is preliminary data.</text>
</comment>
<name>A0A4Z0Z367_9PEZI</name>
<evidence type="ECO:0000313" key="4">
    <source>
        <dbReference type="Proteomes" id="UP000297716"/>
    </source>
</evidence>
<dbReference type="PANTHER" id="PTHR35569:SF1">
    <property type="entry name" value="CYANAMIDE HYDRATASE DDI2-RELATED"/>
    <property type="match status" value="1"/>
</dbReference>
<evidence type="ECO:0000313" key="3">
    <source>
        <dbReference type="EMBL" id="TGJ86101.1"/>
    </source>
</evidence>
<dbReference type="PANTHER" id="PTHR35569">
    <property type="entry name" value="CYANAMIDE HYDRATASE DDI2-RELATED"/>
    <property type="match status" value="1"/>
</dbReference>
<accession>A0A4Z0Z367</accession>
<dbReference type="EMBL" id="SKBN01000033">
    <property type="protein sequence ID" value="TGJ86101.1"/>
    <property type="molecule type" value="Genomic_DNA"/>
</dbReference>
<dbReference type="SUPFAM" id="SSF109604">
    <property type="entry name" value="HD-domain/PDEase-like"/>
    <property type="match status" value="1"/>
</dbReference>
<proteinExistence type="predicted"/>
<evidence type="ECO:0000256" key="2">
    <source>
        <dbReference type="SAM" id="SignalP"/>
    </source>
</evidence>
<reference evidence="3 4" key="1">
    <citation type="submission" date="2019-03" db="EMBL/GenBank/DDBJ databases">
        <title>Draft genome sequence of Xylaria hypoxylon DSM 108379, a ubiquitous saprotrophic-parasitic fungi on hardwood.</title>
        <authorList>
            <person name="Buettner E."/>
            <person name="Leonhardt S."/>
            <person name="Gebauer A.M."/>
            <person name="Liers C."/>
            <person name="Hofrichter M."/>
            <person name="Kellner H."/>
        </authorList>
    </citation>
    <scope>NUCLEOTIDE SEQUENCE [LARGE SCALE GENOMIC DNA]</scope>
    <source>
        <strain evidence="3 4">DSM 108379</strain>
    </source>
</reference>
<feature type="chain" id="PRO_5021219235" description="HD domain-containing protein" evidence="2">
    <location>
        <begin position="19"/>
        <end position="266"/>
    </location>
</feature>
<dbReference type="Gene3D" id="1.10.3210.10">
    <property type="entry name" value="Hypothetical protein af1432"/>
    <property type="match status" value="1"/>
</dbReference>